<dbReference type="Gene3D" id="3.20.20.70">
    <property type="entry name" value="Aldolase class I"/>
    <property type="match status" value="1"/>
</dbReference>
<proteinExistence type="inferred from homology"/>
<keyword evidence="6" id="KW-0662">Pyridine nucleotide biosynthesis</keyword>
<comment type="pathway">
    <text evidence="2">Cofactor biosynthesis; NAD(+) biosynthesis; nicotinate D-ribonucleotide from quinolinate: step 1/1.</text>
</comment>
<evidence type="ECO:0000256" key="5">
    <source>
        <dbReference type="ARBA" id="ARBA00011944"/>
    </source>
</evidence>
<name>A0A395M460_9BACT</name>
<dbReference type="Pfam" id="PF02749">
    <property type="entry name" value="QRPTase_N"/>
    <property type="match status" value="1"/>
</dbReference>
<feature type="domain" description="Quinolinate phosphoribosyl transferase N-terminal" evidence="14">
    <location>
        <begin position="36"/>
        <end position="121"/>
    </location>
</feature>
<dbReference type="EMBL" id="PHFL01000001">
    <property type="protein sequence ID" value="RFM25512.1"/>
    <property type="molecule type" value="Genomic_DNA"/>
</dbReference>
<evidence type="ECO:0000256" key="9">
    <source>
        <dbReference type="ARBA" id="ARBA00033102"/>
    </source>
</evidence>
<evidence type="ECO:0000256" key="6">
    <source>
        <dbReference type="ARBA" id="ARBA00022642"/>
    </source>
</evidence>
<dbReference type="UniPathway" id="UPA00253">
    <property type="reaction ID" value="UER00331"/>
</dbReference>
<dbReference type="PANTHER" id="PTHR32179">
    <property type="entry name" value="NICOTINATE-NUCLEOTIDE PYROPHOSPHORYLASE [CARBOXYLATING]"/>
    <property type="match status" value="1"/>
</dbReference>
<dbReference type="AlphaFoldDB" id="A0A395M460"/>
<dbReference type="InterPro" id="IPR027277">
    <property type="entry name" value="NadC/ModD"/>
</dbReference>
<accession>A0A395M460</accession>
<dbReference type="EC" id="2.4.2.19" evidence="5"/>
<keyword evidence="7 12" id="KW-0328">Glycosyltransferase</keyword>
<protein>
    <recommendedName>
        <fullName evidence="11">Probable nicotinate-nucleotide pyrophosphorylase [carboxylating]</fullName>
        <ecNumber evidence="5">2.4.2.19</ecNumber>
    </recommendedName>
    <alternativeName>
        <fullName evidence="9">Quinolinate phosphoribosyltransferase [decarboxylating]</fullName>
    </alternativeName>
</protein>
<dbReference type="InterPro" id="IPR037128">
    <property type="entry name" value="Quinolinate_PRibosylTase_N_sf"/>
</dbReference>
<evidence type="ECO:0000259" key="14">
    <source>
        <dbReference type="Pfam" id="PF02749"/>
    </source>
</evidence>
<dbReference type="GO" id="GO:0009435">
    <property type="term" value="P:NAD+ biosynthetic process"/>
    <property type="evidence" value="ECO:0007669"/>
    <property type="project" value="UniProtKB-UniPathway"/>
</dbReference>
<dbReference type="PIRSF" id="PIRSF006250">
    <property type="entry name" value="NadC_ModD"/>
    <property type="match status" value="1"/>
</dbReference>
<evidence type="ECO:0000256" key="7">
    <source>
        <dbReference type="ARBA" id="ARBA00022676"/>
    </source>
</evidence>
<gene>
    <name evidence="16" type="primary">nadC</name>
    <name evidence="16" type="ORF">D0433_00325</name>
    <name evidence="15" type="ORF">D0433_01765</name>
</gene>
<sequence>MSRQTLLTSDAFAEFHTHCETEAIELAMLEDLYEGDLTTEAIIPKAHRSKGIIRAKSDGVIAGVRVMTRIFSMSKNQMSISIRKHDGERVKAGDVIAEITGSTETLLLCERTVLNFMQRMSGIATKTAEWTALIAHTKAKLLDTRKTAPALRYFDKEAVRIGGGLNHRFGLYDMMLIKDNHIDAAGSVAEAIRRAKDYRKRKGLDVKIEVEVRSQDELQDALRFSPDIILLDNFPLPDLKKAVSFARSKSPAVLLEASGSVSKERLCEIAETGVDFISAGELTHSVTAMDISMKIVPLSSATP</sequence>
<comment type="subunit">
    <text evidence="4">Hexamer formed by 3 homodimers.</text>
</comment>
<reference evidence="16" key="2">
    <citation type="submission" date="2017-08" db="EMBL/GenBank/DDBJ databases">
        <authorList>
            <person name="de Groot N.N."/>
        </authorList>
    </citation>
    <scope>NUCLEOTIDE SEQUENCE</scope>
    <source>
        <strain evidence="16">OS</strain>
    </source>
</reference>
<dbReference type="InterPro" id="IPR036068">
    <property type="entry name" value="Nicotinate_pribotase-like_C"/>
</dbReference>
<dbReference type="GO" id="GO:0004514">
    <property type="term" value="F:nicotinate-nucleotide diphosphorylase (carboxylating) activity"/>
    <property type="evidence" value="ECO:0007669"/>
    <property type="project" value="UniProtKB-EC"/>
</dbReference>
<dbReference type="Pfam" id="PF01729">
    <property type="entry name" value="QRPTase_C"/>
    <property type="match status" value="1"/>
</dbReference>
<evidence type="ECO:0000313" key="16">
    <source>
        <dbReference type="EMBL" id="RFM25512.1"/>
    </source>
</evidence>
<dbReference type="CDD" id="cd01572">
    <property type="entry name" value="QPRTase"/>
    <property type="match status" value="1"/>
</dbReference>
<dbReference type="InterPro" id="IPR004393">
    <property type="entry name" value="NadC"/>
</dbReference>
<dbReference type="InterPro" id="IPR013785">
    <property type="entry name" value="Aldolase_TIM"/>
</dbReference>
<evidence type="ECO:0000256" key="1">
    <source>
        <dbReference type="ARBA" id="ARBA00003237"/>
    </source>
</evidence>
<evidence type="ECO:0000256" key="2">
    <source>
        <dbReference type="ARBA" id="ARBA00004893"/>
    </source>
</evidence>
<evidence type="ECO:0000313" key="17">
    <source>
        <dbReference type="Proteomes" id="UP000266389"/>
    </source>
</evidence>
<evidence type="ECO:0000256" key="10">
    <source>
        <dbReference type="ARBA" id="ARBA00047445"/>
    </source>
</evidence>
<dbReference type="FunFam" id="3.90.1170.20:FF:000001">
    <property type="entry name" value="Nicotinate-nucleotide diphosphorylase (Carboxylating)"/>
    <property type="match status" value="1"/>
</dbReference>
<dbReference type="NCBIfam" id="TIGR00078">
    <property type="entry name" value="nadC"/>
    <property type="match status" value="1"/>
</dbReference>
<dbReference type="PANTHER" id="PTHR32179:SF3">
    <property type="entry name" value="NICOTINATE-NUCLEOTIDE PYROPHOSPHORYLASE [CARBOXYLATING]"/>
    <property type="match status" value="1"/>
</dbReference>
<dbReference type="SUPFAM" id="SSF54675">
    <property type="entry name" value="Nicotinate/Quinolinate PRTase N-terminal domain-like"/>
    <property type="match status" value="1"/>
</dbReference>
<comment type="caution">
    <text evidence="16">The sequence shown here is derived from an EMBL/GenBank/DDBJ whole genome shotgun (WGS) entry which is preliminary data.</text>
</comment>
<dbReference type="FunFam" id="3.20.20.70:FF:000030">
    <property type="entry name" value="Nicotinate-nucleotide pyrophosphorylase, carboxylating"/>
    <property type="match status" value="1"/>
</dbReference>
<dbReference type="GO" id="GO:0034213">
    <property type="term" value="P:quinolinate catabolic process"/>
    <property type="evidence" value="ECO:0007669"/>
    <property type="project" value="TreeGrafter"/>
</dbReference>
<dbReference type="Proteomes" id="UP000266389">
    <property type="component" value="Unassembled WGS sequence"/>
</dbReference>
<evidence type="ECO:0000313" key="15">
    <source>
        <dbReference type="EMBL" id="RFM25368.1"/>
    </source>
</evidence>
<dbReference type="InterPro" id="IPR002638">
    <property type="entry name" value="Quinolinate_PRibosylTrfase_C"/>
</dbReference>
<keyword evidence="8 12" id="KW-0808">Transferase</keyword>
<evidence type="ECO:0000256" key="4">
    <source>
        <dbReference type="ARBA" id="ARBA00011218"/>
    </source>
</evidence>
<evidence type="ECO:0000256" key="3">
    <source>
        <dbReference type="ARBA" id="ARBA00009400"/>
    </source>
</evidence>
<dbReference type="Gene3D" id="3.90.1170.20">
    <property type="entry name" value="Quinolinate phosphoribosyl transferase, N-terminal domain"/>
    <property type="match status" value="1"/>
</dbReference>
<evidence type="ECO:0000256" key="8">
    <source>
        <dbReference type="ARBA" id="ARBA00022679"/>
    </source>
</evidence>
<comment type="catalytic activity">
    <reaction evidence="10">
        <text>nicotinate beta-D-ribonucleotide + CO2 + diphosphate = quinolinate + 5-phospho-alpha-D-ribose 1-diphosphate + 2 H(+)</text>
        <dbReference type="Rhea" id="RHEA:12733"/>
        <dbReference type="ChEBI" id="CHEBI:15378"/>
        <dbReference type="ChEBI" id="CHEBI:16526"/>
        <dbReference type="ChEBI" id="CHEBI:29959"/>
        <dbReference type="ChEBI" id="CHEBI:33019"/>
        <dbReference type="ChEBI" id="CHEBI:57502"/>
        <dbReference type="ChEBI" id="CHEBI:58017"/>
        <dbReference type="EC" id="2.4.2.19"/>
    </reaction>
</comment>
<dbReference type="GO" id="GO:0005737">
    <property type="term" value="C:cytoplasm"/>
    <property type="evidence" value="ECO:0007669"/>
    <property type="project" value="TreeGrafter"/>
</dbReference>
<dbReference type="InterPro" id="IPR022412">
    <property type="entry name" value="Quinolinate_PRibosylTrfase_N"/>
</dbReference>
<comment type="similarity">
    <text evidence="3 12">Belongs to the NadC/ModD family.</text>
</comment>
<organism evidence="16 17">
    <name type="scientific">Candidatus Thermochlorobacter aerophilus</name>
    <dbReference type="NCBI Taxonomy" id="1868324"/>
    <lineage>
        <taxon>Bacteria</taxon>
        <taxon>Pseudomonadati</taxon>
        <taxon>Chlorobiota</taxon>
        <taxon>Chlorobiia</taxon>
        <taxon>Chlorobiales</taxon>
        <taxon>Candidatus Thermochlorobacteriaceae</taxon>
        <taxon>Candidatus Thermochlorobacter</taxon>
    </lineage>
</organism>
<dbReference type="EMBL" id="PHFL01000007">
    <property type="protein sequence ID" value="RFM25368.1"/>
    <property type="molecule type" value="Genomic_DNA"/>
</dbReference>
<dbReference type="SUPFAM" id="SSF51690">
    <property type="entry name" value="Nicotinate/Quinolinate PRTase C-terminal domain-like"/>
    <property type="match status" value="1"/>
</dbReference>
<feature type="domain" description="Quinolinate phosphoribosyl transferase C-terminal" evidence="13">
    <location>
        <begin position="123"/>
        <end position="294"/>
    </location>
</feature>
<evidence type="ECO:0000256" key="12">
    <source>
        <dbReference type="PIRNR" id="PIRNR006250"/>
    </source>
</evidence>
<evidence type="ECO:0000259" key="13">
    <source>
        <dbReference type="Pfam" id="PF01729"/>
    </source>
</evidence>
<evidence type="ECO:0000256" key="11">
    <source>
        <dbReference type="ARBA" id="ARBA00069173"/>
    </source>
</evidence>
<comment type="function">
    <text evidence="1">Involved in the catabolism of quinolinic acid (QA).</text>
</comment>
<reference evidence="16 17" key="1">
    <citation type="journal article" date="2011" name="ISME J.">
        <title>Community ecology of hot spring cyanobacterial mats: predominant populations and their functional potential.</title>
        <authorList>
            <person name="Klatt C.G."/>
            <person name="Wood J.M."/>
            <person name="Rusch D.B."/>
            <person name="Bateson M.M."/>
            <person name="Hamamura N."/>
            <person name="Heidelberg J.F."/>
            <person name="Grossman A.R."/>
            <person name="Bhaya D."/>
            <person name="Cohan F.M."/>
            <person name="Kuhl M."/>
            <person name="Bryant D.A."/>
            <person name="Ward D.M."/>
        </authorList>
    </citation>
    <scope>NUCLEOTIDE SEQUENCE [LARGE SCALE GENOMIC DNA]</scope>
    <source>
        <strain evidence="16">OS</strain>
    </source>
</reference>